<evidence type="ECO:0000259" key="5">
    <source>
        <dbReference type="PROSITE" id="PS50977"/>
    </source>
</evidence>
<dbReference type="PROSITE" id="PS50977">
    <property type="entry name" value="HTH_TETR_2"/>
    <property type="match status" value="1"/>
</dbReference>
<sequence>MALAERRQRERDQRREDIINAAEKLFFSRGYDNVSMDEIASEVELSKPALYYYFKDKESLFFAVVNRGVKIFRDITTEELKNSQTSGLKVGAINLATARFNQEYPDYAKAHVHFWSGRFDLSNDKDLSPDAKEIIEFSCENYRIIHSIIKNGIEDGTFRSDANPLLTAVLIGLISIGIPHMSPSIKTFMETHGITAQQFNLEVADLAYRMVMHIQEGDENIRSRKSGSDI</sequence>
<dbReference type="RefSeq" id="WP_011022892.1">
    <property type="nucleotide sequence ID" value="NZ_DUJU01000179.1"/>
</dbReference>
<name>A0A832SLL7_9EURY</name>
<dbReference type="InterPro" id="IPR009057">
    <property type="entry name" value="Homeodomain-like_sf"/>
</dbReference>
<dbReference type="PRINTS" id="PR00455">
    <property type="entry name" value="HTHTETR"/>
</dbReference>
<evidence type="ECO:0000313" key="7">
    <source>
        <dbReference type="Proteomes" id="UP000600774"/>
    </source>
</evidence>
<dbReference type="FunFam" id="1.10.10.60:FF:000141">
    <property type="entry name" value="TetR family transcriptional regulator"/>
    <property type="match status" value="1"/>
</dbReference>
<comment type="caution">
    <text evidence="6">The sequence shown here is derived from an EMBL/GenBank/DDBJ whole genome shotgun (WGS) entry which is preliminary data.</text>
</comment>
<feature type="DNA-binding region" description="H-T-H motif" evidence="4">
    <location>
        <begin position="35"/>
        <end position="54"/>
    </location>
</feature>
<accession>A0A832SLL7</accession>
<organism evidence="6 7">
    <name type="scientific">Methanosarcina acetivorans</name>
    <dbReference type="NCBI Taxonomy" id="2214"/>
    <lineage>
        <taxon>Archaea</taxon>
        <taxon>Methanobacteriati</taxon>
        <taxon>Methanobacteriota</taxon>
        <taxon>Stenosarchaea group</taxon>
        <taxon>Methanomicrobia</taxon>
        <taxon>Methanosarcinales</taxon>
        <taxon>Methanosarcinaceae</taxon>
        <taxon>Methanosarcina</taxon>
    </lineage>
</organism>
<dbReference type="InterPro" id="IPR050109">
    <property type="entry name" value="HTH-type_TetR-like_transc_reg"/>
</dbReference>
<dbReference type="OMA" id="CENYRII"/>
<dbReference type="InterPro" id="IPR001647">
    <property type="entry name" value="HTH_TetR"/>
</dbReference>
<protein>
    <submittedName>
        <fullName evidence="6">TetR/AcrR family transcriptional regulator</fullName>
    </submittedName>
</protein>
<reference evidence="6" key="1">
    <citation type="journal article" date="2020" name="bioRxiv">
        <title>A rank-normalized archaeal taxonomy based on genome phylogeny resolves widespread incomplete and uneven classifications.</title>
        <authorList>
            <person name="Rinke C."/>
            <person name="Chuvochina M."/>
            <person name="Mussig A.J."/>
            <person name="Chaumeil P.-A."/>
            <person name="Waite D.W."/>
            <person name="Whitman W.B."/>
            <person name="Parks D.H."/>
            <person name="Hugenholtz P."/>
        </authorList>
    </citation>
    <scope>NUCLEOTIDE SEQUENCE</scope>
    <source>
        <strain evidence="6">UBA8876</strain>
    </source>
</reference>
<dbReference type="SUPFAM" id="SSF46689">
    <property type="entry name" value="Homeodomain-like"/>
    <property type="match status" value="1"/>
</dbReference>
<evidence type="ECO:0000313" key="6">
    <source>
        <dbReference type="EMBL" id="HIH95410.1"/>
    </source>
</evidence>
<keyword evidence="2 4" id="KW-0238">DNA-binding</keyword>
<dbReference type="PROSITE" id="PS01081">
    <property type="entry name" value="HTH_TETR_1"/>
    <property type="match status" value="1"/>
</dbReference>
<proteinExistence type="predicted"/>
<dbReference type="GeneID" id="1474842"/>
<evidence type="ECO:0000256" key="2">
    <source>
        <dbReference type="ARBA" id="ARBA00023125"/>
    </source>
</evidence>
<dbReference type="Gene3D" id="1.10.10.60">
    <property type="entry name" value="Homeodomain-like"/>
    <property type="match status" value="1"/>
</dbReference>
<keyword evidence="1" id="KW-0805">Transcription regulation</keyword>
<dbReference type="GO" id="GO:0003700">
    <property type="term" value="F:DNA-binding transcription factor activity"/>
    <property type="evidence" value="ECO:0007669"/>
    <property type="project" value="TreeGrafter"/>
</dbReference>
<dbReference type="InterPro" id="IPR036271">
    <property type="entry name" value="Tet_transcr_reg_TetR-rel_C_sf"/>
</dbReference>
<dbReference type="Gene3D" id="1.10.357.10">
    <property type="entry name" value="Tetracycline Repressor, domain 2"/>
    <property type="match status" value="1"/>
</dbReference>
<dbReference type="Pfam" id="PF00440">
    <property type="entry name" value="TetR_N"/>
    <property type="match status" value="1"/>
</dbReference>
<dbReference type="GO" id="GO:0000976">
    <property type="term" value="F:transcription cis-regulatory region binding"/>
    <property type="evidence" value="ECO:0007669"/>
    <property type="project" value="TreeGrafter"/>
</dbReference>
<keyword evidence="3" id="KW-0804">Transcription</keyword>
<gene>
    <name evidence="6" type="ORF">HA338_15750</name>
</gene>
<evidence type="ECO:0000256" key="4">
    <source>
        <dbReference type="PROSITE-ProRule" id="PRU00335"/>
    </source>
</evidence>
<evidence type="ECO:0000256" key="3">
    <source>
        <dbReference type="ARBA" id="ARBA00023163"/>
    </source>
</evidence>
<dbReference type="InterPro" id="IPR023772">
    <property type="entry name" value="DNA-bd_HTH_TetR-type_CS"/>
</dbReference>
<dbReference type="EMBL" id="DUJU01000179">
    <property type="protein sequence ID" value="HIH95410.1"/>
    <property type="molecule type" value="Genomic_DNA"/>
</dbReference>
<evidence type="ECO:0000256" key="1">
    <source>
        <dbReference type="ARBA" id="ARBA00023015"/>
    </source>
</evidence>
<dbReference type="SUPFAM" id="SSF48498">
    <property type="entry name" value="Tetracyclin repressor-like, C-terminal domain"/>
    <property type="match status" value="1"/>
</dbReference>
<dbReference type="Proteomes" id="UP000600774">
    <property type="component" value="Unassembled WGS sequence"/>
</dbReference>
<dbReference type="AlphaFoldDB" id="A0A832SLL7"/>
<feature type="domain" description="HTH tetR-type" evidence="5">
    <location>
        <begin position="12"/>
        <end position="72"/>
    </location>
</feature>
<dbReference type="PANTHER" id="PTHR30055:SF234">
    <property type="entry name" value="HTH-TYPE TRANSCRIPTIONAL REGULATOR BETI"/>
    <property type="match status" value="1"/>
</dbReference>
<dbReference type="PANTHER" id="PTHR30055">
    <property type="entry name" value="HTH-TYPE TRANSCRIPTIONAL REGULATOR RUTR"/>
    <property type="match status" value="1"/>
</dbReference>